<evidence type="ECO:0000313" key="18">
    <source>
        <dbReference type="Proteomes" id="UP000245119"/>
    </source>
</evidence>
<dbReference type="InterPro" id="IPR012541">
    <property type="entry name" value="DBP10_C"/>
</dbReference>
<dbReference type="GO" id="GO:0005730">
    <property type="term" value="C:nucleolus"/>
    <property type="evidence" value="ECO:0007669"/>
    <property type="project" value="UniProtKB-SubCell"/>
</dbReference>
<dbReference type="InterPro" id="IPR000629">
    <property type="entry name" value="RNA-helicase_DEAD-box_CS"/>
</dbReference>
<dbReference type="InterPro" id="IPR001650">
    <property type="entry name" value="Helicase_C-like"/>
</dbReference>
<dbReference type="SMART" id="SM00490">
    <property type="entry name" value="HELICc"/>
    <property type="match status" value="1"/>
</dbReference>
<dbReference type="Pfam" id="PF00270">
    <property type="entry name" value="DEAD"/>
    <property type="match status" value="1"/>
</dbReference>
<organism evidence="17 18">
    <name type="scientific">Pomacea canaliculata</name>
    <name type="common">Golden apple snail</name>
    <dbReference type="NCBI Taxonomy" id="400727"/>
    <lineage>
        <taxon>Eukaryota</taxon>
        <taxon>Metazoa</taxon>
        <taxon>Spiralia</taxon>
        <taxon>Lophotrochozoa</taxon>
        <taxon>Mollusca</taxon>
        <taxon>Gastropoda</taxon>
        <taxon>Caenogastropoda</taxon>
        <taxon>Architaenioglossa</taxon>
        <taxon>Ampullarioidea</taxon>
        <taxon>Ampullariidae</taxon>
        <taxon>Pomacea</taxon>
    </lineage>
</organism>
<dbReference type="SMART" id="SM00487">
    <property type="entry name" value="DEXDc"/>
    <property type="match status" value="1"/>
</dbReference>
<dbReference type="InterPro" id="IPR011545">
    <property type="entry name" value="DEAD/DEAH_box_helicase_dom"/>
</dbReference>
<evidence type="ECO:0000256" key="5">
    <source>
        <dbReference type="ARBA" id="ARBA00022801"/>
    </source>
</evidence>
<comment type="subcellular location">
    <subcellularLocation>
        <location evidence="1">Nucleus</location>
        <location evidence="1">Nucleolus</location>
    </subcellularLocation>
</comment>
<dbReference type="InterPro" id="IPR014014">
    <property type="entry name" value="RNA_helicase_DEAD_Q_motif"/>
</dbReference>
<evidence type="ECO:0000313" key="17">
    <source>
        <dbReference type="EMBL" id="PVD32687.1"/>
    </source>
</evidence>
<dbReference type="Pfam" id="PF00271">
    <property type="entry name" value="Helicase_C"/>
    <property type="match status" value="1"/>
</dbReference>
<evidence type="ECO:0000256" key="4">
    <source>
        <dbReference type="ARBA" id="ARBA00022741"/>
    </source>
</evidence>
<keyword evidence="8" id="KW-0694">RNA-binding</keyword>
<dbReference type="InterPro" id="IPR027417">
    <property type="entry name" value="P-loop_NTPase"/>
</dbReference>
<evidence type="ECO:0000256" key="1">
    <source>
        <dbReference type="ARBA" id="ARBA00004604"/>
    </source>
</evidence>
<feature type="compositionally biased region" description="Polar residues" evidence="13">
    <location>
        <begin position="761"/>
        <end position="771"/>
    </location>
</feature>
<dbReference type="OrthoDB" id="10261375at2759"/>
<dbReference type="GO" id="GO:0003723">
    <property type="term" value="F:RNA binding"/>
    <property type="evidence" value="ECO:0007669"/>
    <property type="project" value="UniProtKB-KW"/>
</dbReference>
<dbReference type="Pfam" id="PF08147">
    <property type="entry name" value="DBP10CT"/>
    <property type="match status" value="1"/>
</dbReference>
<dbReference type="STRING" id="400727.A0A2T7PH11"/>
<keyword evidence="18" id="KW-1185">Reference proteome</keyword>
<name>A0A2T7PH11_POMCA</name>
<dbReference type="GO" id="GO:0016887">
    <property type="term" value="F:ATP hydrolysis activity"/>
    <property type="evidence" value="ECO:0007669"/>
    <property type="project" value="RHEA"/>
</dbReference>
<dbReference type="GO" id="GO:0005524">
    <property type="term" value="F:ATP binding"/>
    <property type="evidence" value="ECO:0007669"/>
    <property type="project" value="UniProtKB-KW"/>
</dbReference>
<dbReference type="SUPFAM" id="SSF52540">
    <property type="entry name" value="P-loop containing nucleoside triphosphate hydrolases"/>
    <property type="match status" value="1"/>
</dbReference>
<evidence type="ECO:0000256" key="7">
    <source>
        <dbReference type="ARBA" id="ARBA00022840"/>
    </source>
</evidence>
<dbReference type="InterPro" id="IPR050079">
    <property type="entry name" value="DEAD_box_RNA_helicase"/>
</dbReference>
<dbReference type="SMART" id="SM01123">
    <property type="entry name" value="DBP10CT"/>
    <property type="match status" value="1"/>
</dbReference>
<dbReference type="EMBL" id="PZQS01000004">
    <property type="protein sequence ID" value="PVD32687.1"/>
    <property type="molecule type" value="Genomic_DNA"/>
</dbReference>
<dbReference type="InterPro" id="IPR033517">
    <property type="entry name" value="DDX54/DBP10_DEAD-box_helicase"/>
</dbReference>
<feature type="domain" description="Helicase C-terminal" evidence="15">
    <location>
        <begin position="258"/>
        <end position="407"/>
    </location>
</feature>
<gene>
    <name evidence="17" type="ORF">C0Q70_08132</name>
</gene>
<protein>
    <recommendedName>
        <fullName evidence="3">RNA helicase</fullName>
        <ecNumber evidence="3">3.6.4.13</ecNumber>
    </recommendedName>
</protein>
<dbReference type="AlphaFoldDB" id="A0A2T7PH11"/>
<evidence type="ECO:0000256" key="13">
    <source>
        <dbReference type="SAM" id="MobiDB-lite"/>
    </source>
</evidence>
<dbReference type="PROSITE" id="PS00039">
    <property type="entry name" value="DEAD_ATP_HELICASE"/>
    <property type="match status" value="1"/>
</dbReference>
<dbReference type="PANTHER" id="PTHR47959">
    <property type="entry name" value="ATP-DEPENDENT RNA HELICASE RHLE-RELATED"/>
    <property type="match status" value="1"/>
</dbReference>
<sequence length="779" mass="88138">MSSAEDSDDNVEVGEKTRRLVMAHNRKKKKSGGFQAMGLSHAVYKGVTRKGYKVPTPIQRKAIPVILEGKDVVAMARTGSGKTAAFVVPMLEKLQEHSAKGARAIILSPTRELAVQTLKFTKELGKFTGLRAAVILGGDKMEEQFSALHENPDIIIATPGRFLHVLVEMNKRLTDVQYIVFDEADRLFEMGFAEQLREILHRVPESRQTLLFSATLPKSLVDFAQAGLSEPVLIRLDVETKLSPLLKMSFFACRPDEKVSMLIYLLRELSAKNEQTVVFTATKHHVEYLQMLLSRANISNTYIYSSLDQTARKIHVAQFQQKHVKVLVVTDLAARGIDIPHLDNVINYNFPAKAKLFVHRVGRVARAGRSGVAYSLIAAEELPYLVDLHVFLGREIKVVPPDGQQDDSDGYYGSIPQRLLDDMAEEMKLLHDGSVDLKNQLRVTHNAYKQYIRSRPPAATESIKRAKQIENEMVLGMHPVLNKVRDAAESERLQVLFALKAFKTRNTIFEVNTAAKKPGLAVMKEKRLMHGKIIDARRSQQKHSSARPPEQGSCSKQDVIDEDVDGVFSQVIGSSESKKDKSARGQKRKKMLQEIHVNEDRYKVTDSFSQQMNGAVLDFTGDDAQTMHNLKNIRKWDRKRKKFVGESGEGKKKIKTESGHWIPASYKRMFFLTLVTYKTWLKQQQVDEERDEMEDDNNSGNHKGGKKRGFQVMGTRGRKRYMAEAANSSQKGGKRKFKSGKLKSSDEILKERRKKAKVQAFQKQRQIINSKKQAKGKKR</sequence>
<dbReference type="EC" id="3.6.4.13" evidence="3"/>
<comment type="caution">
    <text evidence="17">The sequence shown here is derived from an EMBL/GenBank/DDBJ whole genome shotgun (WGS) entry which is preliminary data.</text>
</comment>
<evidence type="ECO:0000256" key="10">
    <source>
        <dbReference type="ARBA" id="ARBA00047984"/>
    </source>
</evidence>
<feature type="region of interest" description="Disordered" evidence="13">
    <location>
        <begin position="688"/>
        <end position="779"/>
    </location>
</feature>
<keyword evidence="7 12" id="KW-0067">ATP-binding</keyword>
<evidence type="ECO:0000259" key="16">
    <source>
        <dbReference type="PROSITE" id="PS51195"/>
    </source>
</evidence>
<dbReference type="CDD" id="cd17959">
    <property type="entry name" value="DEADc_DDX54"/>
    <property type="match status" value="1"/>
</dbReference>
<dbReference type="GO" id="GO:0003724">
    <property type="term" value="F:RNA helicase activity"/>
    <property type="evidence" value="ECO:0007669"/>
    <property type="project" value="UniProtKB-EC"/>
</dbReference>
<keyword evidence="9" id="KW-0539">Nucleus</keyword>
<keyword evidence="4 12" id="KW-0547">Nucleotide-binding</keyword>
<evidence type="ECO:0000256" key="2">
    <source>
        <dbReference type="ARBA" id="ARBA00010379"/>
    </source>
</evidence>
<keyword evidence="5 12" id="KW-0378">Hydrolase</keyword>
<evidence type="ECO:0000259" key="14">
    <source>
        <dbReference type="PROSITE" id="PS51192"/>
    </source>
</evidence>
<feature type="region of interest" description="Disordered" evidence="13">
    <location>
        <begin position="536"/>
        <end position="559"/>
    </location>
</feature>
<dbReference type="GO" id="GO:0005829">
    <property type="term" value="C:cytosol"/>
    <property type="evidence" value="ECO:0007669"/>
    <property type="project" value="TreeGrafter"/>
</dbReference>
<dbReference type="PROSITE" id="PS51192">
    <property type="entry name" value="HELICASE_ATP_BIND_1"/>
    <property type="match status" value="1"/>
</dbReference>
<feature type="domain" description="Helicase ATP-binding" evidence="14">
    <location>
        <begin position="63"/>
        <end position="234"/>
    </location>
</feature>
<feature type="compositionally biased region" description="Acidic residues" evidence="13">
    <location>
        <begin position="688"/>
        <end position="697"/>
    </location>
</feature>
<proteinExistence type="inferred from homology"/>
<accession>A0A2T7PH11</accession>
<dbReference type="CDD" id="cd18787">
    <property type="entry name" value="SF2_C_DEAD"/>
    <property type="match status" value="1"/>
</dbReference>
<feature type="compositionally biased region" description="Basic residues" evidence="13">
    <location>
        <begin position="732"/>
        <end position="741"/>
    </location>
</feature>
<dbReference type="Proteomes" id="UP000245119">
    <property type="component" value="Linkage Group LG4"/>
</dbReference>
<dbReference type="FunFam" id="3.40.50.300:FF:000865">
    <property type="entry name" value="ATP-dependent RNA helicase DDX54"/>
    <property type="match status" value="1"/>
</dbReference>
<dbReference type="PROSITE" id="PS51194">
    <property type="entry name" value="HELICASE_CTER"/>
    <property type="match status" value="1"/>
</dbReference>
<feature type="short sequence motif" description="Q motif" evidence="11">
    <location>
        <begin position="32"/>
        <end position="60"/>
    </location>
</feature>
<keyword evidence="6 12" id="KW-0347">Helicase</keyword>
<evidence type="ECO:0000256" key="9">
    <source>
        <dbReference type="ARBA" id="ARBA00023242"/>
    </source>
</evidence>
<reference evidence="17 18" key="1">
    <citation type="submission" date="2018-04" db="EMBL/GenBank/DDBJ databases">
        <title>The genome of golden apple snail Pomacea canaliculata provides insight into stress tolerance and invasive adaptation.</title>
        <authorList>
            <person name="Liu C."/>
            <person name="Liu B."/>
            <person name="Ren Y."/>
            <person name="Zhang Y."/>
            <person name="Wang H."/>
            <person name="Li S."/>
            <person name="Jiang F."/>
            <person name="Yin L."/>
            <person name="Zhang G."/>
            <person name="Qian W."/>
            <person name="Fan W."/>
        </authorList>
    </citation>
    <scope>NUCLEOTIDE SEQUENCE [LARGE SCALE GENOMIC DNA]</scope>
    <source>
        <strain evidence="17">SZHN2017</strain>
        <tissue evidence="17">Muscle</tissue>
    </source>
</reference>
<dbReference type="PROSITE" id="PS51195">
    <property type="entry name" value="Q_MOTIF"/>
    <property type="match status" value="1"/>
</dbReference>
<evidence type="ECO:0000256" key="12">
    <source>
        <dbReference type="RuleBase" id="RU000492"/>
    </source>
</evidence>
<evidence type="ECO:0000259" key="15">
    <source>
        <dbReference type="PROSITE" id="PS51194"/>
    </source>
</evidence>
<comment type="catalytic activity">
    <reaction evidence="10">
        <text>ATP + H2O = ADP + phosphate + H(+)</text>
        <dbReference type="Rhea" id="RHEA:13065"/>
        <dbReference type="ChEBI" id="CHEBI:15377"/>
        <dbReference type="ChEBI" id="CHEBI:15378"/>
        <dbReference type="ChEBI" id="CHEBI:30616"/>
        <dbReference type="ChEBI" id="CHEBI:43474"/>
        <dbReference type="ChEBI" id="CHEBI:456216"/>
        <dbReference type="EC" id="3.6.4.13"/>
    </reaction>
</comment>
<dbReference type="InterPro" id="IPR014001">
    <property type="entry name" value="Helicase_ATP-bd"/>
</dbReference>
<evidence type="ECO:0000256" key="11">
    <source>
        <dbReference type="PROSITE-ProRule" id="PRU00552"/>
    </source>
</evidence>
<evidence type="ECO:0000256" key="6">
    <source>
        <dbReference type="ARBA" id="ARBA00022806"/>
    </source>
</evidence>
<feature type="domain" description="DEAD-box RNA helicase Q" evidence="16">
    <location>
        <begin position="32"/>
        <end position="60"/>
    </location>
</feature>
<comment type="similarity">
    <text evidence="2">Belongs to the DEAD box helicase family. DDX54/DBP10 subfamily.</text>
</comment>
<evidence type="ECO:0000256" key="3">
    <source>
        <dbReference type="ARBA" id="ARBA00012552"/>
    </source>
</evidence>
<dbReference type="PANTHER" id="PTHR47959:SF8">
    <property type="entry name" value="RNA HELICASE"/>
    <property type="match status" value="1"/>
</dbReference>
<dbReference type="Gene3D" id="3.40.50.300">
    <property type="entry name" value="P-loop containing nucleotide triphosphate hydrolases"/>
    <property type="match status" value="2"/>
</dbReference>
<evidence type="ECO:0000256" key="8">
    <source>
        <dbReference type="ARBA" id="ARBA00022884"/>
    </source>
</evidence>